<evidence type="ECO:0000313" key="3">
    <source>
        <dbReference type="Proteomes" id="UP000466345"/>
    </source>
</evidence>
<dbReference type="EMBL" id="WEGJ01000002">
    <property type="protein sequence ID" value="MQY10665.1"/>
    <property type="molecule type" value="Genomic_DNA"/>
</dbReference>
<proteinExistence type="predicted"/>
<organism evidence="2 3">
    <name type="scientific">Streptomyces smaragdinus</name>
    <dbReference type="NCBI Taxonomy" id="2585196"/>
    <lineage>
        <taxon>Bacteria</taxon>
        <taxon>Bacillati</taxon>
        <taxon>Actinomycetota</taxon>
        <taxon>Actinomycetes</taxon>
        <taxon>Kitasatosporales</taxon>
        <taxon>Streptomycetaceae</taxon>
        <taxon>Streptomyces</taxon>
    </lineage>
</organism>
<feature type="transmembrane region" description="Helical" evidence="1">
    <location>
        <begin position="79"/>
        <end position="97"/>
    </location>
</feature>
<dbReference type="OrthoDB" id="4524486at2"/>
<keyword evidence="1" id="KW-0472">Membrane</keyword>
<evidence type="ECO:0000256" key="1">
    <source>
        <dbReference type="SAM" id="Phobius"/>
    </source>
</evidence>
<sequence length="333" mass="35476">MICPHCESSLLLKERPDRTCGKCGRRYALDPKTNPLKLNDLRVRRVTLRLTRDGEVPCTPGQLWYALTRKTLGNPGDELGCAFGLVVFGVVGGFAALGAHSAALGVVCVLLLLAAGVFVVVGYRQRGRPKVSREEFRGGLLEEWRTVYGSLPPGMVDDGRYPRPAPGADGPVLVCPDTSVAVFLDAAGLPARYGLTLVADPAHARPAPVLFVLHDADAHGLLLAHRVRAAHPGRRVVDLGLPLATMRRLSRAVPVRDASPGAEVMEPLARSGEFPPDQLKWLGKGWGFPLIAVPPAGLLAVVTRAVDKAAAATDPQRRRAAATGFLTWPGEAG</sequence>
<reference evidence="2 3" key="1">
    <citation type="submission" date="2019-10" db="EMBL/GenBank/DDBJ databases">
        <title>Streptomyces smaragdinus sp. nov. and Streptomyces fabii sp. nov., isolated from the gut of fungus growing-termite Macrotermes natalensis.</title>
        <authorList>
            <person name="Schwitalla J."/>
            <person name="Benndorf R."/>
            <person name="Martin K."/>
            <person name="De Beer W."/>
            <person name="Kaster A.-K."/>
            <person name="Vollmers J."/>
            <person name="Poulsen M."/>
            <person name="Beemelmanns C."/>
        </authorList>
    </citation>
    <scope>NUCLEOTIDE SEQUENCE [LARGE SCALE GENOMIC DNA]</scope>
    <source>
        <strain evidence="2 3">RB5</strain>
    </source>
</reference>
<name>A0A7K0CB48_9ACTN</name>
<protein>
    <submittedName>
        <fullName evidence="2">Uncharacterized protein</fullName>
    </submittedName>
</protein>
<keyword evidence="1" id="KW-0812">Transmembrane</keyword>
<accession>A0A7K0CB48</accession>
<feature type="transmembrane region" description="Helical" evidence="1">
    <location>
        <begin position="103"/>
        <end position="123"/>
    </location>
</feature>
<dbReference type="AlphaFoldDB" id="A0A7K0CB48"/>
<comment type="caution">
    <text evidence="2">The sequence shown here is derived from an EMBL/GenBank/DDBJ whole genome shotgun (WGS) entry which is preliminary data.</text>
</comment>
<keyword evidence="1" id="KW-1133">Transmembrane helix</keyword>
<dbReference type="RefSeq" id="WP_153450023.1">
    <property type="nucleotide sequence ID" value="NZ_WEGJ01000002.1"/>
</dbReference>
<evidence type="ECO:0000313" key="2">
    <source>
        <dbReference type="EMBL" id="MQY10665.1"/>
    </source>
</evidence>
<gene>
    <name evidence="2" type="ORF">SRB5_07770</name>
</gene>
<keyword evidence="3" id="KW-1185">Reference proteome</keyword>
<dbReference type="Proteomes" id="UP000466345">
    <property type="component" value="Unassembled WGS sequence"/>
</dbReference>